<accession>A0A9P0J3B8</accession>
<gene>
    <name evidence="1" type="ORF">APHIGO_LOCUS7175</name>
</gene>
<organism evidence="1 2">
    <name type="scientific">Aphis gossypii</name>
    <name type="common">Cotton aphid</name>
    <dbReference type="NCBI Taxonomy" id="80765"/>
    <lineage>
        <taxon>Eukaryota</taxon>
        <taxon>Metazoa</taxon>
        <taxon>Ecdysozoa</taxon>
        <taxon>Arthropoda</taxon>
        <taxon>Hexapoda</taxon>
        <taxon>Insecta</taxon>
        <taxon>Pterygota</taxon>
        <taxon>Neoptera</taxon>
        <taxon>Paraneoptera</taxon>
        <taxon>Hemiptera</taxon>
        <taxon>Sternorrhyncha</taxon>
        <taxon>Aphidomorpha</taxon>
        <taxon>Aphidoidea</taxon>
        <taxon>Aphididae</taxon>
        <taxon>Aphidini</taxon>
        <taxon>Aphis</taxon>
        <taxon>Aphis</taxon>
    </lineage>
</organism>
<dbReference type="AlphaFoldDB" id="A0A9P0J3B8"/>
<keyword evidence="2" id="KW-1185">Reference proteome</keyword>
<reference evidence="1" key="2">
    <citation type="submission" date="2022-10" db="EMBL/GenBank/DDBJ databases">
        <authorList>
            <consortium name="ENA_rothamsted_submissions"/>
            <consortium name="culmorum"/>
            <person name="King R."/>
        </authorList>
    </citation>
    <scope>NUCLEOTIDE SEQUENCE</scope>
</reference>
<sequence>MLIFFSLYHWVNCVEIYIDDNNTVTKGLVCGTAYFYHLFTTVLLFRPLKRIYVTGRGQLLKIYESRNNSRLLGKKFLSPCQNKSSLILLLECTSYSLGAGRSKFSKKTFHISTDAPIVVHSPHTRTHMLAFNNIVN</sequence>
<protein>
    <submittedName>
        <fullName evidence="1">Uncharacterized protein</fullName>
    </submittedName>
</protein>
<name>A0A9P0J3B8_APHGO</name>
<dbReference type="Proteomes" id="UP001154329">
    <property type="component" value="Chromosome 2"/>
</dbReference>
<dbReference type="EMBL" id="OU899035">
    <property type="protein sequence ID" value="CAH1726254.1"/>
    <property type="molecule type" value="Genomic_DNA"/>
</dbReference>
<reference evidence="1" key="1">
    <citation type="submission" date="2022-02" db="EMBL/GenBank/DDBJ databases">
        <authorList>
            <person name="King R."/>
        </authorList>
    </citation>
    <scope>NUCLEOTIDE SEQUENCE</scope>
</reference>
<proteinExistence type="predicted"/>
<evidence type="ECO:0000313" key="1">
    <source>
        <dbReference type="EMBL" id="CAH1726254.1"/>
    </source>
</evidence>
<evidence type="ECO:0000313" key="2">
    <source>
        <dbReference type="Proteomes" id="UP001154329"/>
    </source>
</evidence>